<dbReference type="GO" id="GO:0016705">
    <property type="term" value="F:oxidoreductase activity, acting on paired donors, with incorporation or reduction of molecular oxygen"/>
    <property type="evidence" value="ECO:0007669"/>
    <property type="project" value="InterPro"/>
</dbReference>
<dbReference type="RefSeq" id="WP_027196567.1">
    <property type="nucleotide sequence ID" value="NZ_CP017565.2"/>
</dbReference>
<dbReference type="Gene3D" id="3.20.20.30">
    <property type="entry name" value="Luciferase-like domain"/>
    <property type="match status" value="1"/>
</dbReference>
<dbReference type="AlphaFoldDB" id="A0A1I9YWS6"/>
<proteinExistence type="predicted"/>
<evidence type="ECO:0000313" key="1">
    <source>
        <dbReference type="EMBL" id="APA90615.1"/>
    </source>
</evidence>
<evidence type="ECO:0008006" key="2">
    <source>
        <dbReference type="Google" id="ProtNLM"/>
    </source>
</evidence>
<dbReference type="SUPFAM" id="SSF51679">
    <property type="entry name" value="Bacterial luciferase-like"/>
    <property type="match status" value="1"/>
</dbReference>
<protein>
    <recommendedName>
        <fullName evidence="2">Luciferase-like domain-containing protein</fullName>
    </recommendedName>
</protein>
<reference evidence="1" key="1">
    <citation type="submission" date="2016-09" db="EMBL/GenBank/DDBJ databases">
        <title>The Complete Genome of Burkholderia sprentiae wsm5005.</title>
        <authorList>
            <person name="De Meyer S."/>
            <person name="Wang P."/>
            <person name="Terpolilli J."/>
        </authorList>
    </citation>
    <scope>NUCLEOTIDE SEQUENCE [LARGE SCALE GENOMIC DNA]</scope>
    <source>
        <strain evidence="1">WSM5005</strain>
        <plasmid evidence="1">pl2WSM5005</plasmid>
    </source>
</reference>
<accession>A0A1I9YWS6</accession>
<dbReference type="EMBL" id="CP017565">
    <property type="protein sequence ID" value="APA90615.1"/>
    <property type="molecule type" value="Genomic_DNA"/>
</dbReference>
<organism evidence="1">
    <name type="scientific">Paraburkholderia sprentiae WSM5005</name>
    <dbReference type="NCBI Taxonomy" id="754502"/>
    <lineage>
        <taxon>Bacteria</taxon>
        <taxon>Pseudomonadati</taxon>
        <taxon>Pseudomonadota</taxon>
        <taxon>Betaproteobacteria</taxon>
        <taxon>Burkholderiales</taxon>
        <taxon>Burkholderiaceae</taxon>
        <taxon>Paraburkholderia</taxon>
    </lineage>
</organism>
<dbReference type="InterPro" id="IPR036661">
    <property type="entry name" value="Luciferase-like_sf"/>
</dbReference>
<keyword evidence="1" id="KW-0614">Plasmid</keyword>
<sequence length="94" mass="10691">MSDSAQRYGLFLNVENPDGDARDALTQAVRNAPAARTFGYHEVWLAEHNYRSYANSSALALLFAHIAARFRCHIGLRGYCRRMSRVRGCTKRSR</sequence>
<gene>
    <name evidence="1" type="ORF">BJG93_34345</name>
</gene>
<geneLocation type="plasmid" evidence="1">
    <name>pl2WSM5005</name>
</geneLocation>
<name>A0A1I9YWS6_9BURK</name>